<comment type="caution">
    <text evidence="2">The sequence shown here is derived from an EMBL/GenBank/DDBJ whole genome shotgun (WGS) entry which is preliminary data.</text>
</comment>
<dbReference type="SMART" id="SM00829">
    <property type="entry name" value="PKS_ER"/>
    <property type="match status" value="1"/>
</dbReference>
<dbReference type="EMBL" id="SJPN01000001">
    <property type="protein sequence ID" value="TWU08452.1"/>
    <property type="molecule type" value="Genomic_DNA"/>
</dbReference>
<gene>
    <name evidence="2" type="primary">adhT</name>
    <name evidence="2" type="ORF">Pla52n_10350</name>
</gene>
<organism evidence="2 3">
    <name type="scientific">Stieleria varia</name>
    <dbReference type="NCBI Taxonomy" id="2528005"/>
    <lineage>
        <taxon>Bacteria</taxon>
        <taxon>Pseudomonadati</taxon>
        <taxon>Planctomycetota</taxon>
        <taxon>Planctomycetia</taxon>
        <taxon>Pirellulales</taxon>
        <taxon>Pirellulaceae</taxon>
        <taxon>Stieleria</taxon>
    </lineage>
</organism>
<evidence type="ECO:0000259" key="1">
    <source>
        <dbReference type="SMART" id="SM00829"/>
    </source>
</evidence>
<dbReference type="PANTHER" id="PTHR45033">
    <property type="match status" value="1"/>
</dbReference>
<dbReference type="PANTHER" id="PTHR45033:SF2">
    <property type="entry name" value="ZINC-TYPE ALCOHOL DEHYDROGENASE-LIKE PROTEIN C1773.06C"/>
    <property type="match status" value="1"/>
</dbReference>
<protein>
    <submittedName>
        <fullName evidence="2">Alcohol dehydrogenase</fullName>
        <ecNumber evidence="2">1.1.1.1</ecNumber>
    </submittedName>
</protein>
<sequence>MKAFHITGPTGLDALQQVDLPEPIVGPRDVLIDMKAWSLNYRDLGMPHGGYYRNDKVKRDPPMIPLSDGAGEVVAVGDEVTRFQVGDRVAGIFFQDWIGGELTDQQIGSALGGAIDGVLAERVVLPESGCVSIPESYSFQQAATLPCAAVTAWQSLTLGGLQAGQCVLMLGTGGVSIFALQFAKAFGARTIITSSSDEKLEHARRLGADVTINYREHPDWQEKVLAATDGVGVDNVIEVGGAGTLEKSIASAKTSGRVSLIGVLTGQPDQNPSPMMVLFKRLTVQGIYVGSRDMFEAMNRAITVNQIVPIIDRSFGFDETRAAYEYMRSGAHFGKVVITR</sequence>
<dbReference type="InterPro" id="IPR020843">
    <property type="entry name" value="ER"/>
</dbReference>
<evidence type="ECO:0000313" key="3">
    <source>
        <dbReference type="Proteomes" id="UP000320176"/>
    </source>
</evidence>
<reference evidence="2 3" key="1">
    <citation type="submission" date="2019-02" db="EMBL/GenBank/DDBJ databases">
        <title>Deep-cultivation of Planctomycetes and their phenomic and genomic characterization uncovers novel biology.</title>
        <authorList>
            <person name="Wiegand S."/>
            <person name="Jogler M."/>
            <person name="Boedeker C."/>
            <person name="Pinto D."/>
            <person name="Vollmers J."/>
            <person name="Rivas-Marin E."/>
            <person name="Kohn T."/>
            <person name="Peeters S.H."/>
            <person name="Heuer A."/>
            <person name="Rast P."/>
            <person name="Oberbeckmann S."/>
            <person name="Bunk B."/>
            <person name="Jeske O."/>
            <person name="Meyerdierks A."/>
            <person name="Storesund J.E."/>
            <person name="Kallscheuer N."/>
            <person name="Luecker S."/>
            <person name="Lage O.M."/>
            <person name="Pohl T."/>
            <person name="Merkel B.J."/>
            <person name="Hornburger P."/>
            <person name="Mueller R.-W."/>
            <person name="Bruemmer F."/>
            <person name="Labrenz M."/>
            <person name="Spormann A.M."/>
            <person name="Op Den Camp H."/>
            <person name="Overmann J."/>
            <person name="Amann R."/>
            <person name="Jetten M.S.M."/>
            <person name="Mascher T."/>
            <person name="Medema M.H."/>
            <person name="Devos D.P."/>
            <person name="Kaster A.-K."/>
            <person name="Ovreas L."/>
            <person name="Rohde M."/>
            <person name="Galperin M.Y."/>
            <person name="Jogler C."/>
        </authorList>
    </citation>
    <scope>NUCLEOTIDE SEQUENCE [LARGE SCALE GENOMIC DNA]</scope>
    <source>
        <strain evidence="2 3">Pla52n</strain>
    </source>
</reference>
<dbReference type="RefSeq" id="WP_146518493.1">
    <property type="nucleotide sequence ID" value="NZ_CP151726.1"/>
</dbReference>
<keyword evidence="3" id="KW-1185">Reference proteome</keyword>
<dbReference type="InterPro" id="IPR013149">
    <property type="entry name" value="ADH-like_C"/>
</dbReference>
<dbReference type="EC" id="1.1.1.1" evidence="2"/>
<dbReference type="GO" id="GO:0004022">
    <property type="term" value="F:alcohol dehydrogenase (NAD+) activity"/>
    <property type="evidence" value="ECO:0007669"/>
    <property type="project" value="UniProtKB-EC"/>
</dbReference>
<dbReference type="InterPro" id="IPR013154">
    <property type="entry name" value="ADH-like_N"/>
</dbReference>
<dbReference type="AlphaFoldDB" id="A0A5C6B9Z3"/>
<dbReference type="OrthoDB" id="9787435at2"/>
<dbReference type="SUPFAM" id="SSF50129">
    <property type="entry name" value="GroES-like"/>
    <property type="match status" value="1"/>
</dbReference>
<dbReference type="Proteomes" id="UP000320176">
    <property type="component" value="Unassembled WGS sequence"/>
</dbReference>
<dbReference type="Gene3D" id="3.90.180.10">
    <property type="entry name" value="Medium-chain alcohol dehydrogenases, catalytic domain"/>
    <property type="match status" value="1"/>
</dbReference>
<feature type="domain" description="Enoyl reductase (ER)" evidence="1">
    <location>
        <begin position="11"/>
        <end position="338"/>
    </location>
</feature>
<dbReference type="Pfam" id="PF00107">
    <property type="entry name" value="ADH_zinc_N"/>
    <property type="match status" value="1"/>
</dbReference>
<keyword evidence="2" id="KW-0560">Oxidoreductase</keyword>
<dbReference type="InterPro" id="IPR052711">
    <property type="entry name" value="Zinc_ADH-like"/>
</dbReference>
<proteinExistence type="predicted"/>
<evidence type="ECO:0000313" key="2">
    <source>
        <dbReference type="EMBL" id="TWU08452.1"/>
    </source>
</evidence>
<dbReference type="InterPro" id="IPR011032">
    <property type="entry name" value="GroES-like_sf"/>
</dbReference>
<accession>A0A5C6B9Z3</accession>
<dbReference type="InterPro" id="IPR036291">
    <property type="entry name" value="NAD(P)-bd_dom_sf"/>
</dbReference>
<dbReference type="CDD" id="cd08276">
    <property type="entry name" value="MDR7"/>
    <property type="match status" value="1"/>
</dbReference>
<dbReference type="Gene3D" id="3.40.50.720">
    <property type="entry name" value="NAD(P)-binding Rossmann-like Domain"/>
    <property type="match status" value="1"/>
</dbReference>
<dbReference type="Pfam" id="PF08240">
    <property type="entry name" value="ADH_N"/>
    <property type="match status" value="1"/>
</dbReference>
<name>A0A5C6B9Z3_9BACT</name>
<dbReference type="SUPFAM" id="SSF51735">
    <property type="entry name" value="NAD(P)-binding Rossmann-fold domains"/>
    <property type="match status" value="1"/>
</dbReference>